<dbReference type="GO" id="GO:0004567">
    <property type="term" value="F:beta-mannosidase activity"/>
    <property type="evidence" value="ECO:0007669"/>
    <property type="project" value="UniProtKB-EC"/>
</dbReference>
<dbReference type="InterPro" id="IPR041625">
    <property type="entry name" value="Beta-mannosidase_Ig"/>
</dbReference>
<keyword evidence="5" id="KW-0325">Glycoprotein</keyword>
<evidence type="ECO:0000256" key="2">
    <source>
        <dbReference type="ARBA" id="ARBA00007401"/>
    </source>
</evidence>
<dbReference type="GO" id="GO:0006516">
    <property type="term" value="P:glycoprotein catabolic process"/>
    <property type="evidence" value="ECO:0007669"/>
    <property type="project" value="TreeGrafter"/>
</dbReference>
<dbReference type="EC" id="3.2.1.25" evidence="3"/>
<sequence length="744" mass="84682">MFVREKLAEEQEQDYVIPPQCVPDSYKGECHVNYLRKIPASFSWDWGPAFPSVGIWKDIYLEGFDLTIIRYVVAEVLEDGENWILSIDTYFAPPREQITGDLAFSLETENEPIRLSNMITLDEPNEFGEVVNTTNITVPKTSVQSWWPNGYGAQPLYTLSVSFVGNTEANTKQIQIGFRKIEIIQDELESGRSFYFKVNDAPIFAMGVNVIPLDILPEKSYNPETVERLLSAVATYTEMNMLRVWGGGVYESDYFYELADKYGLMIWQDFVFASAMYPANDDFLRLKEVNHQVKRIQSHPSLALWGGNNENEGNLASNYFNTADNFDVYKGDYIKLYIETVRDEMRRVTKNANFVDSSPTNGVESDDEGYVAKDPGSSFYGDDHYYSNNKDSFDVDIYPVPRFSSEYGYQSMPCVSSWLTATDNLTDLNINSDFMNHRQHHPDGNDPLKKLTEFQLELPSEDNEFYDEAFIYYTQIIQAMSIKIETEHYRTYMSRLDDQGRGHTMGALFWQLNDVWVAPSWAAIDYTGRWKMLHYFVPGFFSQEMVTGLYNADKKLEIFHILNKAHGDGEKWLNLTVYAWDSFTPLNVTQLSLGNPDALTATSVATIDVDQYLSDAGCGSLDDAKYNCFFHMIVGIGTTTITPPNYFFPSKFKEAKLQTSSLEIIAVDNFDAEGLRFLIAVKAPAPSLFVWLDAHEVKGHFLENGFVQHSIVAAVIFVADAPTTEEQLKGALTVTHVKDAKYFS</sequence>
<evidence type="ECO:0000256" key="5">
    <source>
        <dbReference type="ARBA" id="ARBA00023180"/>
    </source>
</evidence>
<dbReference type="EMBL" id="JABDTM020006753">
    <property type="protein sequence ID" value="KAH0821685.1"/>
    <property type="molecule type" value="Genomic_DNA"/>
</dbReference>
<keyword evidence="6" id="KW-0326">Glycosidase</keyword>
<dbReference type="Pfam" id="PF17753">
    <property type="entry name" value="Ig_mannosidase"/>
    <property type="match status" value="1"/>
</dbReference>
<dbReference type="Proteomes" id="UP000719412">
    <property type="component" value="Unassembled WGS sequence"/>
</dbReference>
<evidence type="ECO:0000259" key="8">
    <source>
        <dbReference type="Pfam" id="PF17753"/>
    </source>
</evidence>
<keyword evidence="4" id="KW-0378">Hydrolase</keyword>
<reference evidence="10" key="2">
    <citation type="submission" date="2021-08" db="EMBL/GenBank/DDBJ databases">
        <authorList>
            <person name="Eriksson T."/>
        </authorList>
    </citation>
    <scope>NUCLEOTIDE SEQUENCE</scope>
    <source>
        <strain evidence="10">Stoneville</strain>
        <tissue evidence="10">Whole head</tissue>
    </source>
</reference>
<gene>
    <name evidence="10" type="ORF">GEV33_001106</name>
</gene>
<dbReference type="Gene3D" id="3.20.20.80">
    <property type="entry name" value="Glycosidases"/>
    <property type="match status" value="1"/>
</dbReference>
<accession>A0A8J6HVW5</accession>
<dbReference type="Pfam" id="PF22666">
    <property type="entry name" value="Glyco_hydro_2_N2"/>
    <property type="match status" value="1"/>
</dbReference>
<proteinExistence type="inferred from homology"/>
<dbReference type="PANTHER" id="PTHR43730">
    <property type="entry name" value="BETA-MANNOSIDASE"/>
    <property type="match status" value="1"/>
</dbReference>
<dbReference type="SUPFAM" id="SSF49785">
    <property type="entry name" value="Galactose-binding domain-like"/>
    <property type="match status" value="1"/>
</dbReference>
<evidence type="ECO:0000256" key="1">
    <source>
        <dbReference type="ARBA" id="ARBA00000829"/>
    </source>
</evidence>
<evidence type="ECO:0000256" key="4">
    <source>
        <dbReference type="ARBA" id="ARBA00022801"/>
    </source>
</evidence>
<name>A0A8J6HVW5_TENMO</name>
<reference evidence="10" key="1">
    <citation type="journal article" date="2020" name="J Insects Food Feed">
        <title>The yellow mealworm (Tenebrio molitor) genome: a resource for the emerging insects as food and feed industry.</title>
        <authorList>
            <person name="Eriksson T."/>
            <person name="Andere A."/>
            <person name="Kelstrup H."/>
            <person name="Emery V."/>
            <person name="Picard C."/>
        </authorList>
    </citation>
    <scope>NUCLEOTIDE SEQUENCE</scope>
    <source>
        <strain evidence="10">Stoneville</strain>
        <tissue evidence="10">Whole head</tissue>
    </source>
</reference>
<dbReference type="Gene3D" id="2.60.40.10">
    <property type="entry name" value="Immunoglobulins"/>
    <property type="match status" value="2"/>
</dbReference>
<evidence type="ECO:0000313" key="11">
    <source>
        <dbReference type="Proteomes" id="UP000719412"/>
    </source>
</evidence>
<dbReference type="InterPro" id="IPR054593">
    <property type="entry name" value="Beta-mannosidase-like_N2"/>
</dbReference>
<dbReference type="InterPro" id="IPR050887">
    <property type="entry name" value="Beta-mannosidase_GH2"/>
</dbReference>
<dbReference type="InterPro" id="IPR017853">
    <property type="entry name" value="GH"/>
</dbReference>
<dbReference type="FunFam" id="3.20.20.80:FF:000050">
    <property type="entry name" value="Beta-mannosidase B"/>
    <property type="match status" value="1"/>
</dbReference>
<keyword evidence="11" id="KW-1185">Reference proteome</keyword>
<dbReference type="Gene3D" id="2.60.120.260">
    <property type="entry name" value="Galactose-binding domain-like"/>
    <property type="match status" value="1"/>
</dbReference>
<dbReference type="SUPFAM" id="SSF49303">
    <property type="entry name" value="beta-Galactosidase/glucuronidase domain"/>
    <property type="match status" value="1"/>
</dbReference>
<evidence type="ECO:0000313" key="10">
    <source>
        <dbReference type="EMBL" id="KAH0821685.1"/>
    </source>
</evidence>
<evidence type="ECO:0000256" key="7">
    <source>
        <dbReference type="ARBA" id="ARBA00033445"/>
    </source>
</evidence>
<comment type="catalytic activity">
    <reaction evidence="1">
        <text>Hydrolysis of terminal, non-reducing beta-D-mannose residues in beta-D-mannosides.</text>
        <dbReference type="EC" id="3.2.1.25"/>
    </reaction>
</comment>
<dbReference type="AlphaFoldDB" id="A0A8J6HVW5"/>
<organism evidence="10 11">
    <name type="scientific">Tenebrio molitor</name>
    <name type="common">Yellow mealworm beetle</name>
    <dbReference type="NCBI Taxonomy" id="7067"/>
    <lineage>
        <taxon>Eukaryota</taxon>
        <taxon>Metazoa</taxon>
        <taxon>Ecdysozoa</taxon>
        <taxon>Arthropoda</taxon>
        <taxon>Hexapoda</taxon>
        <taxon>Insecta</taxon>
        <taxon>Pterygota</taxon>
        <taxon>Neoptera</taxon>
        <taxon>Endopterygota</taxon>
        <taxon>Coleoptera</taxon>
        <taxon>Polyphaga</taxon>
        <taxon>Cucujiformia</taxon>
        <taxon>Tenebrionidae</taxon>
        <taxon>Tenebrio</taxon>
    </lineage>
</organism>
<comment type="similarity">
    <text evidence="2">Belongs to the glycosyl hydrolase 2 family.</text>
</comment>
<dbReference type="SUPFAM" id="SSF51445">
    <property type="entry name" value="(Trans)glycosidases"/>
    <property type="match status" value="1"/>
</dbReference>
<feature type="domain" description="Beta-mannosidase-like galactose-binding" evidence="9">
    <location>
        <begin position="8"/>
        <end position="57"/>
    </location>
</feature>
<evidence type="ECO:0000256" key="6">
    <source>
        <dbReference type="ARBA" id="ARBA00023295"/>
    </source>
</evidence>
<dbReference type="InterPro" id="IPR008979">
    <property type="entry name" value="Galactose-bd-like_sf"/>
</dbReference>
<comment type="caution">
    <text evidence="10">The sequence shown here is derived from an EMBL/GenBank/DDBJ whole genome shotgun (WGS) entry which is preliminary data.</text>
</comment>
<feature type="domain" description="Beta-mannosidase Ig-fold" evidence="8">
    <location>
        <begin position="672"/>
        <end position="739"/>
    </location>
</feature>
<protein>
    <recommendedName>
        <fullName evidence="3">beta-mannosidase</fullName>
        <ecNumber evidence="3">3.2.1.25</ecNumber>
    </recommendedName>
    <alternativeName>
        <fullName evidence="7">Mannanase</fullName>
    </alternativeName>
</protein>
<dbReference type="InterPro" id="IPR013783">
    <property type="entry name" value="Ig-like_fold"/>
</dbReference>
<dbReference type="PANTHER" id="PTHR43730:SF1">
    <property type="entry name" value="BETA-MANNOSIDASE"/>
    <property type="match status" value="1"/>
</dbReference>
<dbReference type="InterPro" id="IPR036156">
    <property type="entry name" value="Beta-gal/glucu_dom_sf"/>
</dbReference>
<evidence type="ECO:0000259" key="9">
    <source>
        <dbReference type="Pfam" id="PF22666"/>
    </source>
</evidence>
<evidence type="ECO:0000256" key="3">
    <source>
        <dbReference type="ARBA" id="ARBA00012754"/>
    </source>
</evidence>